<comment type="similarity">
    <text evidence="1">Belongs to the YggT family.</text>
</comment>
<protein>
    <submittedName>
        <fullName evidence="2">Yggt family protein</fullName>
    </submittedName>
</protein>
<dbReference type="AlphaFoldDB" id="A0A381DKQ9"/>
<dbReference type="InterPro" id="IPR003425">
    <property type="entry name" value="CCB3/YggT"/>
</dbReference>
<evidence type="ECO:0000256" key="1">
    <source>
        <dbReference type="ARBA" id="ARBA00010894"/>
    </source>
</evidence>
<dbReference type="GeneID" id="93090129"/>
<dbReference type="RefSeq" id="WP_033916838.1">
    <property type="nucleotide sequence ID" value="NZ_CP043427.1"/>
</dbReference>
<dbReference type="EMBL" id="UFVD01000001">
    <property type="protein sequence ID" value="SUX11269.1"/>
    <property type="molecule type" value="Genomic_DNA"/>
</dbReference>
<evidence type="ECO:0000313" key="3">
    <source>
        <dbReference type="Proteomes" id="UP000254920"/>
    </source>
</evidence>
<dbReference type="STRING" id="32024.GCA_000788295_01299"/>
<proteinExistence type="inferred from homology"/>
<reference evidence="2 3" key="1">
    <citation type="submission" date="2018-06" db="EMBL/GenBank/DDBJ databases">
        <authorList>
            <consortium name="Pathogen Informatics"/>
            <person name="Doyle S."/>
        </authorList>
    </citation>
    <scope>NUCLEOTIDE SEQUENCE [LARGE SCALE GENOMIC DNA]</scope>
    <source>
        <strain evidence="2 3">NCTC12475</strain>
    </source>
</reference>
<dbReference type="GO" id="GO:0016020">
    <property type="term" value="C:membrane"/>
    <property type="evidence" value="ECO:0007669"/>
    <property type="project" value="InterPro"/>
</dbReference>
<name>A0A381DKQ9_9BACT</name>
<sequence>MIVSNLIFAIASILHFVLVGYMWVIIIAALISWVRPDPYNKLVQALYRLTEPVYAKIRSIVPTTFGGIDIAPVIVILIIQFLDLFVVRSLFGFAAAM</sequence>
<dbReference type="OrthoDB" id="47652at2"/>
<keyword evidence="3" id="KW-1185">Reference proteome</keyword>
<dbReference type="PANTHER" id="PTHR33219">
    <property type="entry name" value="YLMG HOMOLOG PROTEIN 2, CHLOROPLASTIC"/>
    <property type="match status" value="1"/>
</dbReference>
<accession>A0A381DKQ9</accession>
<dbReference type="Pfam" id="PF02325">
    <property type="entry name" value="CCB3_YggT"/>
    <property type="match status" value="1"/>
</dbReference>
<dbReference type="Proteomes" id="UP000254920">
    <property type="component" value="Unassembled WGS sequence"/>
</dbReference>
<organism evidence="2 3">
    <name type="scientific">Campylobacter sputorum subsp. sputorum</name>
    <dbReference type="NCBI Taxonomy" id="32024"/>
    <lineage>
        <taxon>Bacteria</taxon>
        <taxon>Pseudomonadati</taxon>
        <taxon>Campylobacterota</taxon>
        <taxon>Epsilonproteobacteria</taxon>
        <taxon>Campylobacterales</taxon>
        <taxon>Campylobacteraceae</taxon>
        <taxon>Campylobacter</taxon>
    </lineage>
</organism>
<dbReference type="PANTHER" id="PTHR33219:SF14">
    <property type="entry name" value="PROTEIN COFACTOR ASSEMBLY OF COMPLEX C SUBUNIT B CCB3, CHLOROPLASTIC-RELATED"/>
    <property type="match status" value="1"/>
</dbReference>
<gene>
    <name evidence="2" type="ORF">NCTC12475_01485</name>
</gene>
<evidence type="ECO:0000313" key="2">
    <source>
        <dbReference type="EMBL" id="SUX11269.1"/>
    </source>
</evidence>